<dbReference type="EMBL" id="RCSX01000003">
    <property type="protein sequence ID" value="KAF7937209.1"/>
    <property type="molecule type" value="Genomic_DNA"/>
</dbReference>
<accession>A0ABQ7IY43</accession>
<organism evidence="2 3">
    <name type="scientific">Botrytis deweyae</name>
    <dbReference type="NCBI Taxonomy" id="2478750"/>
    <lineage>
        <taxon>Eukaryota</taxon>
        <taxon>Fungi</taxon>
        <taxon>Dikarya</taxon>
        <taxon>Ascomycota</taxon>
        <taxon>Pezizomycotina</taxon>
        <taxon>Leotiomycetes</taxon>
        <taxon>Helotiales</taxon>
        <taxon>Sclerotiniaceae</taxon>
        <taxon>Botrytis</taxon>
    </lineage>
</organism>
<feature type="region of interest" description="Disordered" evidence="1">
    <location>
        <begin position="143"/>
        <end position="195"/>
    </location>
</feature>
<evidence type="ECO:0000256" key="1">
    <source>
        <dbReference type="SAM" id="MobiDB-lite"/>
    </source>
</evidence>
<evidence type="ECO:0000313" key="3">
    <source>
        <dbReference type="Proteomes" id="UP000783213"/>
    </source>
</evidence>
<name>A0ABQ7IY43_9HELO</name>
<evidence type="ECO:0000313" key="2">
    <source>
        <dbReference type="EMBL" id="KAF7937209.1"/>
    </source>
</evidence>
<feature type="compositionally biased region" description="Polar residues" evidence="1">
    <location>
        <begin position="107"/>
        <end position="121"/>
    </location>
</feature>
<dbReference type="RefSeq" id="XP_038814127.1">
    <property type="nucleotide sequence ID" value="XM_038949142.1"/>
</dbReference>
<gene>
    <name evidence="2" type="ORF">EAE98_001523</name>
</gene>
<feature type="compositionally biased region" description="Basic residues" evidence="1">
    <location>
        <begin position="185"/>
        <end position="195"/>
    </location>
</feature>
<reference evidence="2 3" key="1">
    <citation type="journal article" date="2020" name="Genome Biol. Evol.">
        <title>Comparative genomics of Sclerotiniaceae.</title>
        <authorList>
            <person name="Valero Jimenez C.A."/>
            <person name="Steentjes M."/>
            <person name="Scholten O.E."/>
            <person name="Van Kan J.A.L."/>
        </authorList>
    </citation>
    <scope>NUCLEOTIDE SEQUENCE [LARGE SCALE GENOMIC DNA]</scope>
    <source>
        <strain evidence="2 3">B1</strain>
    </source>
</reference>
<dbReference type="GeneID" id="62228297"/>
<comment type="caution">
    <text evidence="2">The sequence shown here is derived from an EMBL/GenBank/DDBJ whole genome shotgun (WGS) entry which is preliminary data.</text>
</comment>
<keyword evidence="3" id="KW-1185">Reference proteome</keyword>
<protein>
    <submittedName>
        <fullName evidence="2">Uncharacterized protein</fullName>
    </submittedName>
</protein>
<sequence length="195" mass="21650">MTQAVGNPSTYSARSAMFLDASRCPSQVATLPQFPSPWRLDSSWSIEILPNITVDQDEPKSPTGYHPVPCKVCDVSRCLKVSIPGGTFIKLSKSSGDWAHPGRLKSCRTSPSIRMSQNPQRDMNPRPARSAVFLYESRYPIWSGNPATQSKTPRDSAHPGPLKSCRTSPSIRMSPNHQKDMTSRVRSRYKTATRS</sequence>
<proteinExistence type="predicted"/>
<dbReference type="Proteomes" id="UP000783213">
    <property type="component" value="Unassembled WGS sequence"/>
</dbReference>
<feature type="compositionally biased region" description="Polar residues" evidence="1">
    <location>
        <begin position="165"/>
        <end position="176"/>
    </location>
</feature>
<feature type="region of interest" description="Disordered" evidence="1">
    <location>
        <begin position="100"/>
        <end position="125"/>
    </location>
</feature>